<dbReference type="PROSITE" id="PS00070">
    <property type="entry name" value="ALDEHYDE_DEHYDR_CYS"/>
    <property type="match status" value="1"/>
</dbReference>
<proteinExistence type="inferred from homology"/>
<protein>
    <submittedName>
        <fullName evidence="6">Betaine-aldehyde dehydrogenase</fullName>
        <ecNumber evidence="6">1.2.1.8</ecNumber>
    </submittedName>
</protein>
<feature type="active site" evidence="3">
    <location>
        <position position="252"/>
    </location>
</feature>
<dbReference type="Proteomes" id="UP000585272">
    <property type="component" value="Unassembled WGS sequence"/>
</dbReference>
<evidence type="ECO:0000256" key="1">
    <source>
        <dbReference type="ARBA" id="ARBA00009986"/>
    </source>
</evidence>
<keyword evidence="7" id="KW-1185">Reference proteome</keyword>
<dbReference type="PROSITE" id="PS00687">
    <property type="entry name" value="ALDEHYDE_DEHYDR_GLU"/>
    <property type="match status" value="1"/>
</dbReference>
<dbReference type="Gene3D" id="3.40.309.10">
    <property type="entry name" value="Aldehyde Dehydrogenase, Chain A, domain 2"/>
    <property type="match status" value="1"/>
</dbReference>
<accession>A0A840IEW4</accession>
<dbReference type="SUPFAM" id="SSF53720">
    <property type="entry name" value="ALDH-like"/>
    <property type="match status" value="1"/>
</dbReference>
<name>A0A840IEW4_9ACTN</name>
<evidence type="ECO:0000256" key="3">
    <source>
        <dbReference type="PROSITE-ProRule" id="PRU10007"/>
    </source>
</evidence>
<dbReference type="Gene3D" id="3.40.605.10">
    <property type="entry name" value="Aldehyde Dehydrogenase, Chain A, domain 1"/>
    <property type="match status" value="1"/>
</dbReference>
<dbReference type="GO" id="GO:0008802">
    <property type="term" value="F:betaine-aldehyde dehydrogenase (NAD+) activity"/>
    <property type="evidence" value="ECO:0007669"/>
    <property type="project" value="UniProtKB-EC"/>
</dbReference>
<reference evidence="6 7" key="1">
    <citation type="submission" date="2020-08" db="EMBL/GenBank/DDBJ databases">
        <title>Genomic Encyclopedia of Archaeal and Bacterial Type Strains, Phase II (KMG-II): from individual species to whole genera.</title>
        <authorList>
            <person name="Goeker M."/>
        </authorList>
    </citation>
    <scope>NUCLEOTIDE SEQUENCE [LARGE SCALE GENOMIC DNA]</scope>
    <source>
        <strain evidence="6 7">DSM 23288</strain>
    </source>
</reference>
<dbReference type="PANTHER" id="PTHR11699">
    <property type="entry name" value="ALDEHYDE DEHYDROGENASE-RELATED"/>
    <property type="match status" value="1"/>
</dbReference>
<comment type="caution">
    <text evidence="6">The sequence shown here is derived from an EMBL/GenBank/DDBJ whole genome shotgun (WGS) entry which is preliminary data.</text>
</comment>
<dbReference type="InterPro" id="IPR015657">
    <property type="entry name" value="Aminobutyraldehyde_DH"/>
</dbReference>
<evidence type="ECO:0000256" key="2">
    <source>
        <dbReference type="ARBA" id="ARBA00023002"/>
    </source>
</evidence>
<dbReference type="FunFam" id="3.40.309.10:FF:000009">
    <property type="entry name" value="Aldehyde dehydrogenase A"/>
    <property type="match status" value="1"/>
</dbReference>
<gene>
    <name evidence="6" type="ORF">BDZ31_002329</name>
</gene>
<dbReference type="InterPro" id="IPR016160">
    <property type="entry name" value="Ald_DH_CS_CYS"/>
</dbReference>
<dbReference type="InterPro" id="IPR016161">
    <property type="entry name" value="Ald_DH/histidinol_DH"/>
</dbReference>
<dbReference type="InterPro" id="IPR029510">
    <property type="entry name" value="Ald_DH_CS_GLU"/>
</dbReference>
<sequence length="479" mass="50987">MATAVRTLRNFIDGQPADAADGRTEPVLNPATGQQIADAPLSSAADVDRAVAAARRAFPGWRDTIPGERSLALLRLADAVEARADEFAELEAVNAGKPIEAVKSDEIPVFCDNIRFFAGAARILEGKSAGEYMEGYTSMIRREPVGVIGQIAPWNYPLMMAGWKIGPALAAGNTLVLKPAETTPVTSVLLAEVAAEFLPPGVFNVICGHGDPAGQALVTHADVDMVSLTGSVATGKWIAKAAADSLKRVHLELGGKAPVVVFDDADMGAVAEAIAGAGYYNAGQDCTAATRVLVGAKHYDDVVAGIAEQARGLVLGDTLSADTTLGPVNSQRQRERVAGFLERKPSHAEVVTGGRAPDLPGFFYEPTVVANLQQQDEMIQREIFGPVVTIQRFSDEEEAIAWANGTPYGLASSVWTRDVGRALRMSKALDFGCVWINDHIPLVSEMPHGGFKQSGYGKDLSQYGFDDYTRVKHVMANIQ</sequence>
<dbReference type="RefSeq" id="WP_183342154.1">
    <property type="nucleotide sequence ID" value="NZ_JACHNU010000002.1"/>
</dbReference>
<organism evidence="6 7">
    <name type="scientific">Conexibacter arvalis</name>
    <dbReference type="NCBI Taxonomy" id="912552"/>
    <lineage>
        <taxon>Bacteria</taxon>
        <taxon>Bacillati</taxon>
        <taxon>Actinomycetota</taxon>
        <taxon>Thermoleophilia</taxon>
        <taxon>Solirubrobacterales</taxon>
        <taxon>Conexibacteraceae</taxon>
        <taxon>Conexibacter</taxon>
    </lineage>
</organism>
<comment type="similarity">
    <text evidence="1 4">Belongs to the aldehyde dehydrogenase family.</text>
</comment>
<dbReference type="InterPro" id="IPR015590">
    <property type="entry name" value="Aldehyde_DH_dom"/>
</dbReference>
<feature type="domain" description="Aldehyde dehydrogenase" evidence="5">
    <location>
        <begin position="21"/>
        <end position="474"/>
    </location>
</feature>
<dbReference type="CDD" id="cd07092">
    <property type="entry name" value="ALDH_ABALDH-YdcW"/>
    <property type="match status" value="1"/>
</dbReference>
<dbReference type="InterPro" id="IPR016162">
    <property type="entry name" value="Ald_DH_N"/>
</dbReference>
<dbReference type="InterPro" id="IPR016163">
    <property type="entry name" value="Ald_DH_C"/>
</dbReference>
<dbReference type="EMBL" id="JACHNU010000002">
    <property type="protein sequence ID" value="MBB4662743.1"/>
    <property type="molecule type" value="Genomic_DNA"/>
</dbReference>
<dbReference type="Pfam" id="PF00171">
    <property type="entry name" value="Aldedh"/>
    <property type="match status" value="1"/>
</dbReference>
<dbReference type="NCBIfam" id="NF010000">
    <property type="entry name" value="PRK13473.1"/>
    <property type="match status" value="1"/>
</dbReference>
<evidence type="ECO:0000259" key="5">
    <source>
        <dbReference type="Pfam" id="PF00171"/>
    </source>
</evidence>
<dbReference type="FunFam" id="3.40.605.10:FF:000001">
    <property type="entry name" value="Aldehyde dehydrogenase 1"/>
    <property type="match status" value="1"/>
</dbReference>
<evidence type="ECO:0000313" key="6">
    <source>
        <dbReference type="EMBL" id="MBB4662743.1"/>
    </source>
</evidence>
<dbReference type="EC" id="1.2.1.8" evidence="6"/>
<keyword evidence="2 4" id="KW-0560">Oxidoreductase</keyword>
<dbReference type="AlphaFoldDB" id="A0A840IEW4"/>
<evidence type="ECO:0000256" key="4">
    <source>
        <dbReference type="RuleBase" id="RU003345"/>
    </source>
</evidence>
<evidence type="ECO:0000313" key="7">
    <source>
        <dbReference type="Proteomes" id="UP000585272"/>
    </source>
</evidence>